<dbReference type="Proteomes" id="UP000525987">
    <property type="component" value="Unassembled WGS sequence"/>
</dbReference>
<comment type="caution">
    <text evidence="2">The sequence shown here is derived from an EMBL/GenBank/DDBJ whole genome shotgun (WGS) entry which is preliminary data.</text>
</comment>
<evidence type="ECO:0000313" key="2">
    <source>
        <dbReference type="EMBL" id="MBB3142207.1"/>
    </source>
</evidence>
<proteinExistence type="predicted"/>
<dbReference type="AlphaFoldDB" id="A0A7W5C061"/>
<dbReference type="EMBL" id="JACHXM010000018">
    <property type="protein sequence ID" value="MBB3142207.1"/>
    <property type="molecule type" value="Genomic_DNA"/>
</dbReference>
<reference evidence="2 3" key="1">
    <citation type="submission" date="2020-08" db="EMBL/GenBank/DDBJ databases">
        <title>Genomic Encyclopedia of Type Strains, Phase III (KMG-III): the genomes of soil and plant-associated and newly described type strains.</title>
        <authorList>
            <person name="Whitman W."/>
        </authorList>
    </citation>
    <scope>NUCLEOTIDE SEQUENCE [LARGE SCALE GENOMIC DNA]</scope>
    <source>
        <strain evidence="2 3">CECT 5995</strain>
    </source>
</reference>
<sequence length="149" mass="16017">MTGLLTRALPWLMTAAMVVIAGLTWRLADVTGDRDALVIERDRAQDAAAVARASLAMRSQQYGDLVEAMGQREARLEQSERTIADHRAAARQLEDDDDATRDWADSPVPAGVRQWVRDLAAGTDAGDDMPGSAGVHDRAEASPDQGGHP</sequence>
<evidence type="ECO:0000313" key="3">
    <source>
        <dbReference type="Proteomes" id="UP000525987"/>
    </source>
</evidence>
<protein>
    <submittedName>
        <fullName evidence="2">Uncharacterized protein</fullName>
    </submittedName>
</protein>
<gene>
    <name evidence="2" type="ORF">FHR96_003094</name>
</gene>
<evidence type="ECO:0000256" key="1">
    <source>
        <dbReference type="SAM" id="MobiDB-lite"/>
    </source>
</evidence>
<name>A0A7W5C061_9GAMM</name>
<accession>A0A7W5C061</accession>
<feature type="region of interest" description="Disordered" evidence="1">
    <location>
        <begin position="116"/>
        <end position="149"/>
    </location>
</feature>
<organism evidence="2 3">
    <name type="scientific">Halomonas organivorans</name>
    <dbReference type="NCBI Taxonomy" id="257772"/>
    <lineage>
        <taxon>Bacteria</taxon>
        <taxon>Pseudomonadati</taxon>
        <taxon>Pseudomonadota</taxon>
        <taxon>Gammaproteobacteria</taxon>
        <taxon>Oceanospirillales</taxon>
        <taxon>Halomonadaceae</taxon>
        <taxon>Halomonas</taxon>
    </lineage>
</organism>
<keyword evidence="3" id="KW-1185">Reference proteome</keyword>